<accession>A0A9D2W0H5</accession>
<dbReference type="CDD" id="cd17574">
    <property type="entry name" value="REC_OmpR"/>
    <property type="match status" value="1"/>
</dbReference>
<proteinExistence type="predicted"/>
<feature type="modified residue" description="4-aspartylphosphate" evidence="8">
    <location>
        <position position="57"/>
    </location>
</feature>
<feature type="domain" description="OmpR/PhoB-type" evidence="11">
    <location>
        <begin position="139"/>
        <end position="239"/>
    </location>
</feature>
<dbReference type="Proteomes" id="UP000813420">
    <property type="component" value="Unassembled WGS sequence"/>
</dbReference>
<dbReference type="Gene3D" id="3.40.50.2300">
    <property type="match status" value="1"/>
</dbReference>
<dbReference type="PANTHER" id="PTHR48111">
    <property type="entry name" value="REGULATOR OF RPOS"/>
    <property type="match status" value="1"/>
</dbReference>
<feature type="DNA-binding region" description="OmpR/PhoB-type" evidence="9">
    <location>
        <begin position="139"/>
        <end position="239"/>
    </location>
</feature>
<dbReference type="GO" id="GO:0000156">
    <property type="term" value="F:phosphorelay response regulator activity"/>
    <property type="evidence" value="ECO:0007669"/>
    <property type="project" value="TreeGrafter"/>
</dbReference>
<dbReference type="Gene3D" id="6.10.250.690">
    <property type="match status" value="1"/>
</dbReference>
<keyword evidence="5 9" id="KW-0238">DNA-binding</keyword>
<evidence type="ECO:0000256" key="8">
    <source>
        <dbReference type="PROSITE-ProRule" id="PRU00169"/>
    </source>
</evidence>
<reference evidence="12" key="2">
    <citation type="submission" date="2021-09" db="EMBL/GenBank/DDBJ databases">
        <authorList>
            <person name="Gilroy R."/>
        </authorList>
    </citation>
    <scope>NUCLEOTIDE SEQUENCE</scope>
    <source>
        <strain evidence="12">USAMLcec4-12693</strain>
    </source>
</reference>
<dbReference type="Pfam" id="PF00486">
    <property type="entry name" value="Trans_reg_C"/>
    <property type="match status" value="1"/>
</dbReference>
<evidence type="ECO:0000256" key="9">
    <source>
        <dbReference type="PROSITE-ProRule" id="PRU01091"/>
    </source>
</evidence>
<keyword evidence="2 8" id="KW-0597">Phosphoprotein</keyword>
<evidence type="ECO:0000259" key="11">
    <source>
        <dbReference type="PROSITE" id="PS51755"/>
    </source>
</evidence>
<dbReference type="PROSITE" id="PS50110">
    <property type="entry name" value="RESPONSE_REGULATORY"/>
    <property type="match status" value="1"/>
</dbReference>
<name>A0A9D2W0H5_9FIRM</name>
<dbReference type="GO" id="GO:0032993">
    <property type="term" value="C:protein-DNA complex"/>
    <property type="evidence" value="ECO:0007669"/>
    <property type="project" value="TreeGrafter"/>
</dbReference>
<dbReference type="Gene3D" id="1.10.10.10">
    <property type="entry name" value="Winged helix-like DNA-binding domain superfamily/Winged helix DNA-binding domain"/>
    <property type="match status" value="1"/>
</dbReference>
<dbReference type="OrthoDB" id="9790442at2"/>
<dbReference type="Pfam" id="PF00072">
    <property type="entry name" value="Response_reg"/>
    <property type="match status" value="1"/>
</dbReference>
<dbReference type="InterPro" id="IPR011006">
    <property type="entry name" value="CheY-like_superfamily"/>
</dbReference>
<dbReference type="GO" id="GO:0005829">
    <property type="term" value="C:cytosol"/>
    <property type="evidence" value="ECO:0007669"/>
    <property type="project" value="TreeGrafter"/>
</dbReference>
<protein>
    <recommendedName>
        <fullName evidence="1">Stage 0 sporulation protein A homolog</fullName>
    </recommendedName>
</protein>
<dbReference type="InterPro" id="IPR036388">
    <property type="entry name" value="WH-like_DNA-bd_sf"/>
</dbReference>
<dbReference type="PROSITE" id="PS51755">
    <property type="entry name" value="OMPR_PHOB"/>
    <property type="match status" value="1"/>
</dbReference>
<dbReference type="PANTHER" id="PTHR48111:SF2">
    <property type="entry name" value="RESPONSE REGULATOR SAER"/>
    <property type="match status" value="1"/>
</dbReference>
<organism evidence="12 13">
    <name type="scientific">Merdimonas faecis</name>
    <dbReference type="NCBI Taxonomy" id="1653435"/>
    <lineage>
        <taxon>Bacteria</taxon>
        <taxon>Bacillati</taxon>
        <taxon>Bacillota</taxon>
        <taxon>Clostridia</taxon>
        <taxon>Lachnospirales</taxon>
        <taxon>Lachnospiraceae</taxon>
        <taxon>Merdimonas</taxon>
    </lineage>
</organism>
<feature type="domain" description="Response regulatory" evidence="10">
    <location>
        <begin position="9"/>
        <end position="121"/>
    </location>
</feature>
<dbReference type="GO" id="GO:0006355">
    <property type="term" value="P:regulation of DNA-templated transcription"/>
    <property type="evidence" value="ECO:0007669"/>
    <property type="project" value="InterPro"/>
</dbReference>
<evidence type="ECO:0000313" key="13">
    <source>
        <dbReference type="Proteomes" id="UP000813420"/>
    </source>
</evidence>
<dbReference type="InterPro" id="IPR001789">
    <property type="entry name" value="Sig_transdc_resp-reg_receiver"/>
</dbReference>
<evidence type="ECO:0000256" key="1">
    <source>
        <dbReference type="ARBA" id="ARBA00018672"/>
    </source>
</evidence>
<dbReference type="SUPFAM" id="SSF52172">
    <property type="entry name" value="CheY-like"/>
    <property type="match status" value="1"/>
</dbReference>
<dbReference type="InterPro" id="IPR039420">
    <property type="entry name" value="WalR-like"/>
</dbReference>
<evidence type="ECO:0000256" key="3">
    <source>
        <dbReference type="ARBA" id="ARBA00023012"/>
    </source>
</evidence>
<comment type="caution">
    <text evidence="12">The sequence shown here is derived from an EMBL/GenBank/DDBJ whole genome shotgun (WGS) entry which is preliminary data.</text>
</comment>
<gene>
    <name evidence="12" type="ORF">K8V39_12395</name>
</gene>
<dbReference type="CDD" id="cd00383">
    <property type="entry name" value="trans_reg_C"/>
    <property type="match status" value="1"/>
</dbReference>
<evidence type="ECO:0000256" key="6">
    <source>
        <dbReference type="ARBA" id="ARBA00023163"/>
    </source>
</evidence>
<evidence type="ECO:0000256" key="2">
    <source>
        <dbReference type="ARBA" id="ARBA00022553"/>
    </source>
</evidence>
<keyword evidence="4" id="KW-0805">Transcription regulation</keyword>
<keyword evidence="3" id="KW-0902">Two-component regulatory system</keyword>
<keyword evidence="6" id="KW-0804">Transcription</keyword>
<evidence type="ECO:0000256" key="4">
    <source>
        <dbReference type="ARBA" id="ARBA00023015"/>
    </source>
</evidence>
<dbReference type="SUPFAM" id="SSF46894">
    <property type="entry name" value="C-terminal effector domain of the bipartite response regulators"/>
    <property type="match status" value="1"/>
</dbReference>
<evidence type="ECO:0000256" key="5">
    <source>
        <dbReference type="ARBA" id="ARBA00023125"/>
    </source>
</evidence>
<dbReference type="GO" id="GO:0000976">
    <property type="term" value="F:transcription cis-regulatory region binding"/>
    <property type="evidence" value="ECO:0007669"/>
    <property type="project" value="TreeGrafter"/>
</dbReference>
<dbReference type="RefSeq" id="WP_070088861.1">
    <property type="nucleotide sequence ID" value="NZ_CABMJS010000017.1"/>
</dbReference>
<dbReference type="AlphaFoldDB" id="A0A9D2W0H5"/>
<dbReference type="EMBL" id="DYXE01000096">
    <property type="protein sequence ID" value="HJH51042.1"/>
    <property type="molecule type" value="Genomic_DNA"/>
</dbReference>
<comment type="function">
    <text evidence="7">May play the central regulatory role in sporulation. It may be an element of the effector pathway responsible for the activation of sporulation genes in response to nutritional stress. Spo0A may act in concert with spo0H (a sigma factor) to control the expression of some genes that are critical to the sporulation process.</text>
</comment>
<evidence type="ECO:0000259" key="10">
    <source>
        <dbReference type="PROSITE" id="PS50110"/>
    </source>
</evidence>
<sequence length="242" mass="28292">MKERQRLTNILIIEDDEDIREGVRILLEGEQYQVQEAENGRKGLQLLTKDTDLVILDIMMPGMSGFKTCEEIRKISYVPVLFLTAKSQESDKLLGLMAGGDDYLAKPFSYAELLGRVKALLRRYQFYKGKEEPKKMEQDSFIDLAGIRINESFNEVYVRGEAVELSELEYQILLLLMRHPRKIFSAQNLYESVWNEPYFYNCSSTVMVHIRRLRVKIEEDAQNPRHIVTVWGKGYRFGTYEE</sequence>
<dbReference type="SMART" id="SM00448">
    <property type="entry name" value="REC"/>
    <property type="match status" value="1"/>
</dbReference>
<dbReference type="FunFam" id="1.10.10.10:FF:000018">
    <property type="entry name" value="DNA-binding response regulator ResD"/>
    <property type="match status" value="1"/>
</dbReference>
<dbReference type="SMART" id="SM00862">
    <property type="entry name" value="Trans_reg_C"/>
    <property type="match status" value="1"/>
</dbReference>
<dbReference type="InterPro" id="IPR016032">
    <property type="entry name" value="Sig_transdc_resp-reg_C-effctor"/>
</dbReference>
<reference evidence="12" key="1">
    <citation type="journal article" date="2021" name="PeerJ">
        <title>Extensive microbial diversity within the chicken gut microbiome revealed by metagenomics and culture.</title>
        <authorList>
            <person name="Gilroy R."/>
            <person name="Ravi A."/>
            <person name="Getino M."/>
            <person name="Pursley I."/>
            <person name="Horton D.L."/>
            <person name="Alikhan N.F."/>
            <person name="Baker D."/>
            <person name="Gharbi K."/>
            <person name="Hall N."/>
            <person name="Watson M."/>
            <person name="Adriaenssens E.M."/>
            <person name="Foster-Nyarko E."/>
            <person name="Jarju S."/>
            <person name="Secka A."/>
            <person name="Antonio M."/>
            <person name="Oren A."/>
            <person name="Chaudhuri R.R."/>
            <person name="La Ragione R."/>
            <person name="Hildebrand F."/>
            <person name="Pallen M.J."/>
        </authorList>
    </citation>
    <scope>NUCLEOTIDE SEQUENCE</scope>
    <source>
        <strain evidence="12">USAMLcec4-12693</strain>
    </source>
</reference>
<evidence type="ECO:0000313" key="12">
    <source>
        <dbReference type="EMBL" id="HJH51042.1"/>
    </source>
</evidence>
<evidence type="ECO:0000256" key="7">
    <source>
        <dbReference type="ARBA" id="ARBA00024867"/>
    </source>
</evidence>
<dbReference type="InterPro" id="IPR001867">
    <property type="entry name" value="OmpR/PhoB-type_DNA-bd"/>
</dbReference>
<dbReference type="FunFam" id="3.40.50.2300:FF:000001">
    <property type="entry name" value="DNA-binding response regulator PhoB"/>
    <property type="match status" value="1"/>
</dbReference>